<organism evidence="1">
    <name type="scientific">Arundo donax</name>
    <name type="common">Giant reed</name>
    <name type="synonym">Donax arundinaceus</name>
    <dbReference type="NCBI Taxonomy" id="35708"/>
    <lineage>
        <taxon>Eukaryota</taxon>
        <taxon>Viridiplantae</taxon>
        <taxon>Streptophyta</taxon>
        <taxon>Embryophyta</taxon>
        <taxon>Tracheophyta</taxon>
        <taxon>Spermatophyta</taxon>
        <taxon>Magnoliopsida</taxon>
        <taxon>Liliopsida</taxon>
        <taxon>Poales</taxon>
        <taxon>Poaceae</taxon>
        <taxon>PACMAD clade</taxon>
        <taxon>Arundinoideae</taxon>
        <taxon>Arundineae</taxon>
        <taxon>Arundo</taxon>
    </lineage>
</organism>
<name>A0A0A8ZMU7_ARUDO</name>
<accession>A0A0A8ZMU7</accession>
<proteinExistence type="predicted"/>
<dbReference type="EMBL" id="GBRH01258867">
    <property type="protein sequence ID" value="JAD39028.1"/>
    <property type="molecule type" value="Transcribed_RNA"/>
</dbReference>
<protein>
    <submittedName>
        <fullName evidence="1">Uncharacterized protein</fullName>
    </submittedName>
</protein>
<sequence length="55" mass="6403">MAFCLEPKCIEPLFVSHTVTIYLFQLMYCLDASFVISENENLSSHLTFPIQKEFN</sequence>
<reference evidence="1" key="2">
    <citation type="journal article" date="2015" name="Data Brief">
        <title>Shoot transcriptome of the giant reed, Arundo donax.</title>
        <authorList>
            <person name="Barrero R.A."/>
            <person name="Guerrero F.D."/>
            <person name="Moolhuijzen P."/>
            <person name="Goolsby J.A."/>
            <person name="Tidwell J."/>
            <person name="Bellgard S.E."/>
            <person name="Bellgard M.I."/>
        </authorList>
    </citation>
    <scope>NUCLEOTIDE SEQUENCE</scope>
    <source>
        <tissue evidence="1">Shoot tissue taken approximately 20 cm above the soil surface</tissue>
    </source>
</reference>
<evidence type="ECO:0000313" key="1">
    <source>
        <dbReference type="EMBL" id="JAD39028.1"/>
    </source>
</evidence>
<dbReference type="AlphaFoldDB" id="A0A0A8ZMU7"/>
<reference evidence="1" key="1">
    <citation type="submission" date="2014-09" db="EMBL/GenBank/DDBJ databases">
        <authorList>
            <person name="Magalhaes I.L.F."/>
            <person name="Oliveira U."/>
            <person name="Santos F.R."/>
            <person name="Vidigal T.H.D.A."/>
            <person name="Brescovit A.D."/>
            <person name="Santos A.J."/>
        </authorList>
    </citation>
    <scope>NUCLEOTIDE SEQUENCE</scope>
    <source>
        <tissue evidence="1">Shoot tissue taken approximately 20 cm above the soil surface</tissue>
    </source>
</reference>